<accession>A0A0G0HF79</accession>
<dbReference type="Gene3D" id="3.20.20.70">
    <property type="entry name" value="Aldolase class I"/>
    <property type="match status" value="1"/>
</dbReference>
<dbReference type="PANTHER" id="PTHR11228">
    <property type="entry name" value="RADICAL SAM DOMAIN PROTEIN"/>
    <property type="match status" value="1"/>
</dbReference>
<sequence>ELGINIQYSTVITARNDGSSDVHQCRMTPNQLQKVLSDPDVISHGVEPIYFRENTNCIPCDIVFNGGAIDPEGNVYVCNQLRIIGGNILTQSLGQIWKESSAFKRLREITLSDLKECTDCEFFQYCSAGVTES</sequence>
<dbReference type="InterPro" id="IPR058240">
    <property type="entry name" value="rSAM_sf"/>
</dbReference>
<comment type="caution">
    <text evidence="2">The sequence shown here is derived from an EMBL/GenBank/DDBJ whole genome shotgun (WGS) entry which is preliminary data.</text>
</comment>
<protein>
    <recommendedName>
        <fullName evidence="1">4Fe4S-binding SPASM domain-containing protein</fullName>
    </recommendedName>
</protein>
<dbReference type="InterPro" id="IPR023885">
    <property type="entry name" value="4Fe4S-binding_SPASM_dom"/>
</dbReference>
<feature type="domain" description="4Fe4S-binding SPASM" evidence="1">
    <location>
        <begin position="60"/>
        <end position="121"/>
    </location>
</feature>
<evidence type="ECO:0000259" key="1">
    <source>
        <dbReference type="Pfam" id="PF13186"/>
    </source>
</evidence>
<dbReference type="NCBIfam" id="TIGR04085">
    <property type="entry name" value="rSAM_more_4Fe4S"/>
    <property type="match status" value="1"/>
</dbReference>
<evidence type="ECO:0000313" key="2">
    <source>
        <dbReference type="EMBL" id="KKQ37185.1"/>
    </source>
</evidence>
<reference evidence="2 3" key="1">
    <citation type="journal article" date="2015" name="Nature">
        <title>rRNA introns, odd ribosomes, and small enigmatic genomes across a large radiation of phyla.</title>
        <authorList>
            <person name="Brown C.T."/>
            <person name="Hug L.A."/>
            <person name="Thomas B.C."/>
            <person name="Sharon I."/>
            <person name="Castelle C.J."/>
            <person name="Singh A."/>
            <person name="Wilkins M.J."/>
            <person name="Williams K.H."/>
            <person name="Banfield J.F."/>
        </authorList>
    </citation>
    <scope>NUCLEOTIDE SEQUENCE [LARGE SCALE GENOMIC DNA]</scope>
</reference>
<dbReference type="SUPFAM" id="SSF102114">
    <property type="entry name" value="Radical SAM enzymes"/>
    <property type="match status" value="1"/>
</dbReference>
<dbReference type="EMBL" id="LBTI01000025">
    <property type="protein sequence ID" value="KKQ37185.1"/>
    <property type="molecule type" value="Genomic_DNA"/>
</dbReference>
<dbReference type="AlphaFoldDB" id="A0A0G0HF79"/>
<proteinExistence type="predicted"/>
<dbReference type="InterPro" id="IPR050377">
    <property type="entry name" value="Radical_SAM_PqqE_MftC-like"/>
</dbReference>
<evidence type="ECO:0000313" key="3">
    <source>
        <dbReference type="Proteomes" id="UP000034591"/>
    </source>
</evidence>
<feature type="non-terminal residue" evidence="2">
    <location>
        <position position="1"/>
    </location>
</feature>
<gene>
    <name evidence="2" type="ORF">US53_C0025G0001</name>
</gene>
<dbReference type="STRING" id="1618545.US53_C0025G0001"/>
<dbReference type="InterPro" id="IPR013785">
    <property type="entry name" value="Aldolase_TIM"/>
</dbReference>
<dbReference type="Pfam" id="PF13186">
    <property type="entry name" value="SPASM"/>
    <property type="match status" value="1"/>
</dbReference>
<dbReference type="PANTHER" id="PTHR11228:SF7">
    <property type="entry name" value="PQQA PEPTIDE CYCLASE"/>
    <property type="match status" value="1"/>
</dbReference>
<organism evidence="2 3">
    <name type="scientific">Candidatus Woesebacteria bacterium GW2011_GWA1_37_7</name>
    <dbReference type="NCBI Taxonomy" id="1618545"/>
    <lineage>
        <taxon>Bacteria</taxon>
        <taxon>Candidatus Woeseibacteriota</taxon>
    </lineage>
</organism>
<name>A0A0G0HF79_9BACT</name>
<dbReference type="Proteomes" id="UP000034591">
    <property type="component" value="Unassembled WGS sequence"/>
</dbReference>